<accession>A0ABN3TXL6</accession>
<organism evidence="1 2">
    <name type="scientific">Streptomyces luteosporeus</name>
    <dbReference type="NCBI Taxonomy" id="173856"/>
    <lineage>
        <taxon>Bacteria</taxon>
        <taxon>Bacillati</taxon>
        <taxon>Actinomycetota</taxon>
        <taxon>Actinomycetes</taxon>
        <taxon>Kitasatosporales</taxon>
        <taxon>Streptomycetaceae</taxon>
        <taxon>Streptomyces</taxon>
    </lineage>
</organism>
<dbReference type="Proteomes" id="UP001500886">
    <property type="component" value="Unassembled WGS sequence"/>
</dbReference>
<evidence type="ECO:0000313" key="2">
    <source>
        <dbReference type="Proteomes" id="UP001500886"/>
    </source>
</evidence>
<reference evidence="1 2" key="1">
    <citation type="journal article" date="2019" name="Int. J. Syst. Evol. Microbiol.">
        <title>The Global Catalogue of Microorganisms (GCM) 10K type strain sequencing project: providing services to taxonomists for standard genome sequencing and annotation.</title>
        <authorList>
            <consortium name="The Broad Institute Genomics Platform"/>
            <consortium name="The Broad Institute Genome Sequencing Center for Infectious Disease"/>
            <person name="Wu L."/>
            <person name="Ma J."/>
        </authorList>
    </citation>
    <scope>NUCLEOTIDE SEQUENCE [LARGE SCALE GENOMIC DNA]</scope>
    <source>
        <strain evidence="1 2">JCM 4542</strain>
    </source>
</reference>
<proteinExistence type="predicted"/>
<comment type="caution">
    <text evidence="1">The sequence shown here is derived from an EMBL/GenBank/DDBJ whole genome shotgun (WGS) entry which is preliminary data.</text>
</comment>
<dbReference type="RefSeq" id="WP_344436813.1">
    <property type="nucleotide sequence ID" value="NZ_BAAASL010000015.1"/>
</dbReference>
<dbReference type="EMBL" id="BAAASL010000015">
    <property type="protein sequence ID" value="GAA2720407.1"/>
    <property type="molecule type" value="Genomic_DNA"/>
</dbReference>
<gene>
    <name evidence="1" type="ORF">GCM10010315_40770</name>
</gene>
<sequence>MNTASWPTYVSRHLPWRRRPVAAAARTIASWNAVTRLQTRGHLLWPAQQITEARRAARDALDHPDRSLATLPDTLDITLPPQVRDAGPGPEQLNRALRQARHDAEQLATATPRIIRRTLRRLVADLAEADETFDRVCNDVSGADLRTADLTHLYLGGLRWDAATQWPAGWREQIRAASDPVDGIHQIRDH</sequence>
<protein>
    <submittedName>
        <fullName evidence="1">Uncharacterized protein</fullName>
    </submittedName>
</protein>
<name>A0ABN3TXL6_9ACTN</name>
<evidence type="ECO:0000313" key="1">
    <source>
        <dbReference type="EMBL" id="GAA2720407.1"/>
    </source>
</evidence>
<keyword evidence="2" id="KW-1185">Reference proteome</keyword>